<dbReference type="GO" id="GO:0006508">
    <property type="term" value="P:proteolysis"/>
    <property type="evidence" value="ECO:0007669"/>
    <property type="project" value="InterPro"/>
</dbReference>
<keyword evidence="3" id="KW-1185">Reference proteome</keyword>
<comment type="caution">
    <text evidence="2">The sequence shown here is derived from an EMBL/GenBank/DDBJ whole genome shotgun (WGS) entry which is preliminary data.</text>
</comment>
<dbReference type="PANTHER" id="PTHR48104">
    <property type="entry name" value="METACASPASE-4"/>
    <property type="match status" value="1"/>
</dbReference>
<dbReference type="Proteomes" id="UP000567067">
    <property type="component" value="Unassembled WGS sequence"/>
</dbReference>
<dbReference type="InterPro" id="IPR011600">
    <property type="entry name" value="Pept_C14_caspase"/>
</dbReference>
<name>A0A7W3SUX0_9BACL</name>
<dbReference type="InterPro" id="IPR029030">
    <property type="entry name" value="Caspase-like_dom_sf"/>
</dbReference>
<evidence type="ECO:0000313" key="2">
    <source>
        <dbReference type="EMBL" id="MBA9086590.1"/>
    </source>
</evidence>
<dbReference type="RefSeq" id="WP_182536848.1">
    <property type="nucleotide sequence ID" value="NZ_JACJIP010000020.1"/>
</dbReference>
<dbReference type="Pfam" id="PF00656">
    <property type="entry name" value="Peptidase_C14"/>
    <property type="match status" value="1"/>
</dbReference>
<feature type="domain" description="Peptidase C14 caspase" evidence="1">
    <location>
        <begin position="4"/>
        <end position="227"/>
    </location>
</feature>
<gene>
    <name evidence="2" type="ORF">FHR92_003070</name>
</gene>
<accession>A0A7W3SUX0</accession>
<evidence type="ECO:0000259" key="1">
    <source>
        <dbReference type="Pfam" id="PF00656"/>
    </source>
</evidence>
<organism evidence="2 3">
    <name type="scientific">Fontibacillus solani</name>
    <dbReference type="NCBI Taxonomy" id="1572857"/>
    <lineage>
        <taxon>Bacteria</taxon>
        <taxon>Bacillati</taxon>
        <taxon>Bacillota</taxon>
        <taxon>Bacilli</taxon>
        <taxon>Bacillales</taxon>
        <taxon>Paenibacillaceae</taxon>
        <taxon>Fontibacillus</taxon>
    </lineage>
</organism>
<dbReference type="InterPro" id="IPR050452">
    <property type="entry name" value="Metacaspase"/>
</dbReference>
<dbReference type="PANTHER" id="PTHR48104:SF30">
    <property type="entry name" value="METACASPASE-1"/>
    <property type="match status" value="1"/>
</dbReference>
<dbReference type="GO" id="GO:0004197">
    <property type="term" value="F:cysteine-type endopeptidase activity"/>
    <property type="evidence" value="ECO:0007669"/>
    <property type="project" value="InterPro"/>
</dbReference>
<sequence>MSKTKALVVGVSHYYEPSIDNLPFCKNDVAEVRRALVHGLNIENEDIISLGEKGNVTVSDFIDALIKLSDSTDKNDNLIFYFSGHGGGESGNQHCLVFSDSAVSTQAIIQYLEKISAKGKAIFLDCCFSGNYSVDGVTSFGFEDTINDFAGKGYAVLSSSNSTQVSFGHPDKPISVFTSFLCDAFQDKLLVKQGMVSLNDIQKLVCLYSQVWSHRNPDKQQQPIFRANMGGTIHFKVNEFIPYHPVKIYEECDEYIIYDVKPVHIGVTKRYSVGVILKAPLSLDEISKVALEVTRKVRRVEVYKNANTQLHLSGKLADIIWIYFGRDESDMIRSTYLCITTWVDDAQNKDWWYRVDNEDTFMINNVHFKLLPYYESLRCINLDNMGSREKVVDETRDMLASLITLAEKIISLYNEYKNAIITEQALIDELDTLVVRVNEYYIRSTDFAIPPDEIKNWSEACSLLFGTIHDLSLYYNKKYVDQRTTDNRKACMEMTVTRYYSDLERVRMLEKNT</sequence>
<protein>
    <recommendedName>
        <fullName evidence="1">Peptidase C14 caspase domain-containing protein</fullName>
    </recommendedName>
</protein>
<evidence type="ECO:0000313" key="3">
    <source>
        <dbReference type="Proteomes" id="UP000567067"/>
    </source>
</evidence>
<dbReference type="Gene3D" id="3.40.50.1460">
    <property type="match status" value="1"/>
</dbReference>
<proteinExistence type="predicted"/>
<dbReference type="EMBL" id="JACJIP010000020">
    <property type="protein sequence ID" value="MBA9086590.1"/>
    <property type="molecule type" value="Genomic_DNA"/>
</dbReference>
<reference evidence="2 3" key="1">
    <citation type="submission" date="2020-08" db="EMBL/GenBank/DDBJ databases">
        <title>Genomic Encyclopedia of Type Strains, Phase III (KMG-III): the genomes of soil and plant-associated and newly described type strains.</title>
        <authorList>
            <person name="Whitman W."/>
        </authorList>
    </citation>
    <scope>NUCLEOTIDE SEQUENCE [LARGE SCALE GENOMIC DNA]</scope>
    <source>
        <strain evidence="2 3">CECT 8693</strain>
    </source>
</reference>
<dbReference type="AlphaFoldDB" id="A0A7W3SUX0"/>
<dbReference type="SUPFAM" id="SSF52129">
    <property type="entry name" value="Caspase-like"/>
    <property type="match status" value="1"/>
</dbReference>
<dbReference type="GO" id="GO:0005737">
    <property type="term" value="C:cytoplasm"/>
    <property type="evidence" value="ECO:0007669"/>
    <property type="project" value="TreeGrafter"/>
</dbReference>